<dbReference type="RefSeq" id="WP_290291767.1">
    <property type="nucleotide sequence ID" value="NZ_CP047211.1"/>
</dbReference>
<feature type="domain" description="DUF7196" evidence="1">
    <location>
        <begin position="1"/>
        <end position="48"/>
    </location>
</feature>
<evidence type="ECO:0000313" key="3">
    <source>
        <dbReference type="Proteomes" id="UP001595751"/>
    </source>
</evidence>
<name>A0ABV7ZKT4_9CORY</name>
<dbReference type="EMBL" id="JBHRZN010000001">
    <property type="protein sequence ID" value="MFC3848874.1"/>
    <property type="molecule type" value="Genomic_DNA"/>
</dbReference>
<organism evidence="2 3">
    <name type="scientific">Corynebacterium hansenii</name>
    <dbReference type="NCBI Taxonomy" id="394964"/>
    <lineage>
        <taxon>Bacteria</taxon>
        <taxon>Bacillati</taxon>
        <taxon>Actinomycetota</taxon>
        <taxon>Actinomycetes</taxon>
        <taxon>Mycobacteriales</taxon>
        <taxon>Corynebacteriaceae</taxon>
        <taxon>Corynebacterium</taxon>
    </lineage>
</organism>
<evidence type="ECO:0000259" key="1">
    <source>
        <dbReference type="Pfam" id="PF23826"/>
    </source>
</evidence>
<comment type="caution">
    <text evidence="2">The sequence shown here is derived from an EMBL/GenBank/DDBJ whole genome shotgun (WGS) entry which is preliminary data.</text>
</comment>
<evidence type="ECO:0000313" key="2">
    <source>
        <dbReference type="EMBL" id="MFC3848874.1"/>
    </source>
</evidence>
<keyword evidence="3" id="KW-1185">Reference proteome</keyword>
<gene>
    <name evidence="2" type="ORF">ACFORJ_01655</name>
</gene>
<dbReference type="Proteomes" id="UP001595751">
    <property type="component" value="Unassembled WGS sequence"/>
</dbReference>
<proteinExistence type="predicted"/>
<dbReference type="Pfam" id="PF23826">
    <property type="entry name" value="DUF7196"/>
    <property type="match status" value="1"/>
</dbReference>
<dbReference type="InterPro" id="IPR055620">
    <property type="entry name" value="DUF7196"/>
</dbReference>
<protein>
    <recommendedName>
        <fullName evidence="1">DUF7196 domain-containing protein</fullName>
    </recommendedName>
</protein>
<reference evidence="3" key="1">
    <citation type="journal article" date="2019" name="Int. J. Syst. Evol. Microbiol.">
        <title>The Global Catalogue of Microorganisms (GCM) 10K type strain sequencing project: providing services to taxonomists for standard genome sequencing and annotation.</title>
        <authorList>
            <consortium name="The Broad Institute Genomics Platform"/>
            <consortium name="The Broad Institute Genome Sequencing Center for Infectious Disease"/>
            <person name="Wu L."/>
            <person name="Ma J."/>
        </authorList>
    </citation>
    <scope>NUCLEOTIDE SEQUENCE [LARGE SCALE GENOMIC DNA]</scope>
    <source>
        <strain evidence="3">CCUG 53252</strain>
    </source>
</reference>
<sequence length="51" mass="5224">MSCGMCGGAARPAPKYEVTFPDGSTRIYLTETEARIAATSAGGGTILRTDA</sequence>
<accession>A0ABV7ZKT4</accession>